<proteinExistence type="predicted"/>
<name>A0ACD3ASR0_9AGAR</name>
<sequence>MDLLYTAKERKEIINGARKGSVKQLATLAKLWPTLPNALSDGIHSIFFHHLNSSDVPTEPEKDIDLEDVDGSTALDTVRAFWSLWGIGLSGRLPSLSTDPYGHEFVRAWPGIFKWSAFLFTSRVQISSADFGTKTASSKRLASMCGITRDVIAGCWCALVLSPSAKKAVLTTRGAVDIAARLWIFEDDSEVIRTTPCCEGIPIGSLLMDHLSNGGDEATMNRIISAAGGDLDRIAKISLGRLKKALNSPEFVEDPLDATLTFNLVVRFCRTPSICETFLKNGAIPICT</sequence>
<gene>
    <name evidence="1" type="ORF">BDN72DRAFT_841188</name>
</gene>
<dbReference type="Proteomes" id="UP000308600">
    <property type="component" value="Unassembled WGS sequence"/>
</dbReference>
<evidence type="ECO:0000313" key="1">
    <source>
        <dbReference type="EMBL" id="TFK68988.1"/>
    </source>
</evidence>
<accession>A0ACD3ASR0</accession>
<keyword evidence="2" id="KW-1185">Reference proteome</keyword>
<evidence type="ECO:0000313" key="2">
    <source>
        <dbReference type="Proteomes" id="UP000308600"/>
    </source>
</evidence>
<protein>
    <submittedName>
        <fullName evidence="1">Uncharacterized protein</fullName>
    </submittedName>
</protein>
<organism evidence="1 2">
    <name type="scientific">Pluteus cervinus</name>
    <dbReference type="NCBI Taxonomy" id="181527"/>
    <lineage>
        <taxon>Eukaryota</taxon>
        <taxon>Fungi</taxon>
        <taxon>Dikarya</taxon>
        <taxon>Basidiomycota</taxon>
        <taxon>Agaricomycotina</taxon>
        <taxon>Agaricomycetes</taxon>
        <taxon>Agaricomycetidae</taxon>
        <taxon>Agaricales</taxon>
        <taxon>Pluteineae</taxon>
        <taxon>Pluteaceae</taxon>
        <taxon>Pluteus</taxon>
    </lineage>
</organism>
<dbReference type="EMBL" id="ML208340">
    <property type="protein sequence ID" value="TFK68988.1"/>
    <property type="molecule type" value="Genomic_DNA"/>
</dbReference>
<reference evidence="1 2" key="1">
    <citation type="journal article" date="2019" name="Nat. Ecol. Evol.">
        <title>Megaphylogeny resolves global patterns of mushroom evolution.</title>
        <authorList>
            <person name="Varga T."/>
            <person name="Krizsan K."/>
            <person name="Foldi C."/>
            <person name="Dima B."/>
            <person name="Sanchez-Garcia M."/>
            <person name="Sanchez-Ramirez S."/>
            <person name="Szollosi G.J."/>
            <person name="Szarkandi J.G."/>
            <person name="Papp V."/>
            <person name="Albert L."/>
            <person name="Andreopoulos W."/>
            <person name="Angelini C."/>
            <person name="Antonin V."/>
            <person name="Barry K.W."/>
            <person name="Bougher N.L."/>
            <person name="Buchanan P."/>
            <person name="Buyck B."/>
            <person name="Bense V."/>
            <person name="Catcheside P."/>
            <person name="Chovatia M."/>
            <person name="Cooper J."/>
            <person name="Damon W."/>
            <person name="Desjardin D."/>
            <person name="Finy P."/>
            <person name="Geml J."/>
            <person name="Haridas S."/>
            <person name="Hughes K."/>
            <person name="Justo A."/>
            <person name="Karasinski D."/>
            <person name="Kautmanova I."/>
            <person name="Kiss B."/>
            <person name="Kocsube S."/>
            <person name="Kotiranta H."/>
            <person name="LaButti K.M."/>
            <person name="Lechner B.E."/>
            <person name="Liimatainen K."/>
            <person name="Lipzen A."/>
            <person name="Lukacs Z."/>
            <person name="Mihaltcheva S."/>
            <person name="Morgado L.N."/>
            <person name="Niskanen T."/>
            <person name="Noordeloos M.E."/>
            <person name="Ohm R.A."/>
            <person name="Ortiz-Santana B."/>
            <person name="Ovrebo C."/>
            <person name="Racz N."/>
            <person name="Riley R."/>
            <person name="Savchenko A."/>
            <person name="Shiryaev A."/>
            <person name="Soop K."/>
            <person name="Spirin V."/>
            <person name="Szebenyi C."/>
            <person name="Tomsovsky M."/>
            <person name="Tulloss R.E."/>
            <person name="Uehling J."/>
            <person name="Grigoriev I.V."/>
            <person name="Vagvolgyi C."/>
            <person name="Papp T."/>
            <person name="Martin F.M."/>
            <person name="Miettinen O."/>
            <person name="Hibbett D.S."/>
            <person name="Nagy L.G."/>
        </authorList>
    </citation>
    <scope>NUCLEOTIDE SEQUENCE [LARGE SCALE GENOMIC DNA]</scope>
    <source>
        <strain evidence="1 2">NL-1719</strain>
    </source>
</reference>